<dbReference type="CDD" id="cd00075">
    <property type="entry name" value="HATPase"/>
    <property type="match status" value="1"/>
</dbReference>
<evidence type="ECO:0000256" key="5">
    <source>
        <dbReference type="ARBA" id="ARBA00022777"/>
    </source>
</evidence>
<comment type="catalytic activity">
    <reaction evidence="1">
        <text>ATP + protein L-histidine = ADP + protein N-phospho-L-histidine.</text>
        <dbReference type="EC" id="2.7.13.3"/>
    </reaction>
</comment>
<dbReference type="GO" id="GO:0000155">
    <property type="term" value="F:phosphorelay sensor kinase activity"/>
    <property type="evidence" value="ECO:0007669"/>
    <property type="project" value="InterPro"/>
</dbReference>
<dbReference type="InterPro" id="IPR004358">
    <property type="entry name" value="Sig_transdc_His_kin-like_C"/>
</dbReference>
<dbReference type="SMART" id="SM00387">
    <property type="entry name" value="HATPase_c"/>
    <property type="match status" value="1"/>
</dbReference>
<dbReference type="PANTHER" id="PTHR43711:SF1">
    <property type="entry name" value="HISTIDINE KINASE 1"/>
    <property type="match status" value="1"/>
</dbReference>
<dbReference type="InterPro" id="IPR050736">
    <property type="entry name" value="Sensor_HK_Regulatory"/>
</dbReference>
<dbReference type="Gene3D" id="3.30.450.20">
    <property type="entry name" value="PAS domain"/>
    <property type="match status" value="1"/>
</dbReference>
<dbReference type="SUPFAM" id="SSF47384">
    <property type="entry name" value="Homodimeric domain of signal transducing histidine kinase"/>
    <property type="match status" value="1"/>
</dbReference>
<evidence type="ECO:0000313" key="9">
    <source>
        <dbReference type="EMBL" id="MBX0297624.1"/>
    </source>
</evidence>
<proteinExistence type="predicted"/>
<protein>
    <recommendedName>
        <fullName evidence="2">histidine kinase</fullName>
        <ecNumber evidence="2">2.7.13.3</ecNumber>
    </recommendedName>
</protein>
<dbReference type="PROSITE" id="PS50109">
    <property type="entry name" value="HIS_KIN"/>
    <property type="match status" value="1"/>
</dbReference>
<feature type="transmembrane region" description="Helical" evidence="7">
    <location>
        <begin position="6"/>
        <end position="26"/>
    </location>
</feature>
<evidence type="ECO:0000256" key="7">
    <source>
        <dbReference type="SAM" id="Phobius"/>
    </source>
</evidence>
<dbReference type="CDD" id="cd00082">
    <property type="entry name" value="HisKA"/>
    <property type="match status" value="1"/>
</dbReference>
<dbReference type="Gene3D" id="3.30.565.10">
    <property type="entry name" value="Histidine kinase-like ATPase, C-terminal domain"/>
    <property type="match status" value="1"/>
</dbReference>
<evidence type="ECO:0000256" key="4">
    <source>
        <dbReference type="ARBA" id="ARBA00022679"/>
    </source>
</evidence>
<name>A0AAW4PI16_9EURY</name>
<keyword evidence="3" id="KW-0597">Phosphoprotein</keyword>
<evidence type="ECO:0000256" key="6">
    <source>
        <dbReference type="ARBA" id="ARBA00023012"/>
    </source>
</evidence>
<feature type="transmembrane region" description="Helical" evidence="7">
    <location>
        <begin position="70"/>
        <end position="93"/>
    </location>
</feature>
<keyword evidence="5 9" id="KW-0418">Kinase</keyword>
<keyword evidence="6" id="KW-0902">Two-component regulatory system</keyword>
<dbReference type="SMART" id="SM00388">
    <property type="entry name" value="HisKA"/>
    <property type="match status" value="1"/>
</dbReference>
<dbReference type="RefSeq" id="WP_220582208.1">
    <property type="nucleotide sequence ID" value="NZ_RKLT01000023.1"/>
</dbReference>
<evidence type="ECO:0000313" key="10">
    <source>
        <dbReference type="Proteomes" id="UP001430455"/>
    </source>
</evidence>
<dbReference type="PANTHER" id="PTHR43711">
    <property type="entry name" value="TWO-COMPONENT HISTIDINE KINASE"/>
    <property type="match status" value="1"/>
</dbReference>
<dbReference type="Pfam" id="PF16927">
    <property type="entry name" value="HisKA_7TM"/>
    <property type="match status" value="1"/>
</dbReference>
<feature type="transmembrane region" description="Helical" evidence="7">
    <location>
        <begin position="178"/>
        <end position="199"/>
    </location>
</feature>
<feature type="transmembrane region" description="Helical" evidence="7">
    <location>
        <begin position="105"/>
        <end position="126"/>
    </location>
</feature>
<feature type="domain" description="Histidine kinase" evidence="8">
    <location>
        <begin position="346"/>
        <end position="537"/>
    </location>
</feature>
<evidence type="ECO:0000256" key="2">
    <source>
        <dbReference type="ARBA" id="ARBA00012438"/>
    </source>
</evidence>
<gene>
    <name evidence="9" type="ORF">EGH23_22370</name>
</gene>
<dbReference type="Gene3D" id="1.10.287.130">
    <property type="match status" value="1"/>
</dbReference>
<keyword evidence="4" id="KW-0808">Transferase</keyword>
<comment type="caution">
    <text evidence="9">The sequence shown here is derived from an EMBL/GenBank/DDBJ whole genome shotgun (WGS) entry which is preliminary data.</text>
</comment>
<accession>A0AAW4PI16</accession>
<dbReference type="InterPro" id="IPR036890">
    <property type="entry name" value="HATPase_C_sf"/>
</dbReference>
<organism evidence="9 10">
    <name type="scientific">Haloarcula nitratireducens</name>
    <dbReference type="NCBI Taxonomy" id="2487749"/>
    <lineage>
        <taxon>Archaea</taxon>
        <taxon>Methanobacteriati</taxon>
        <taxon>Methanobacteriota</taxon>
        <taxon>Stenosarchaea group</taxon>
        <taxon>Halobacteria</taxon>
        <taxon>Halobacteriales</taxon>
        <taxon>Haloarculaceae</taxon>
        <taxon>Haloarcula</taxon>
    </lineage>
</organism>
<dbReference type="Proteomes" id="UP001430455">
    <property type="component" value="Unassembled WGS sequence"/>
</dbReference>
<dbReference type="SUPFAM" id="SSF55874">
    <property type="entry name" value="ATPase domain of HSP90 chaperone/DNA topoisomerase II/histidine kinase"/>
    <property type="match status" value="1"/>
</dbReference>
<sequence>MATNLLYGLYIFTFAAAALGCFLSLPRLRRVRDRDTRWGLLTLVGTSGGWAAAQVGFLIAPTIALKLGSYVVGLVLGFAAVGAWLYFCSAYTGRGYHHNSPYRRLAFVVFIMVVAVKITNPLHHEYFTTTIISTPFPHLSVHTGPLHWPAMGLSYALAFVGFFMLLELFTAVDYDTRPLGVLVGLTGLPVVFDIVGYATPYLIDMTYEPLGVAVFALGVAFVHLDRFEAVRLAAERDTPIIALDQQERVRDTNQAAHDLFPALDTARGQHLRTVLPSVAACLQRAEPILKLEQNNQTRYFHVTQSPFSTAKAGLGRTIVFTDVTERERYRTELERQNQRLEQFASMVSHDLRNPLTVAQGRLELARETLDSEDEDLSAVHQALVRMDTLIDEVLSLARHGQPVDETEKITLSTITADSWAMVATAEADLTIAADVTFAGDRKRLQRLFENLFRNAIDHAGTDVAITVGSLDDHGFYVEDNGPGIPSPDREHVFEPGFTTQSGGTGFGLAIVAEIVAAHGWNISITETDAGGARFEISGIESIAEA</sequence>
<dbReference type="AlphaFoldDB" id="A0AAW4PI16"/>
<reference evidence="9 10" key="1">
    <citation type="submission" date="2021-06" db="EMBL/GenBank/DDBJ databases">
        <title>Halomicroarcula sp. a new haloarchaeum isolated from saline soil.</title>
        <authorList>
            <person name="Duran-Viseras A."/>
            <person name="Sanchez-Porro C."/>
            <person name="Ventosa A."/>
        </authorList>
    </citation>
    <scope>NUCLEOTIDE SEQUENCE [LARGE SCALE GENOMIC DNA]</scope>
    <source>
        <strain evidence="9 10">F27</strain>
    </source>
</reference>
<keyword evidence="10" id="KW-1185">Reference proteome</keyword>
<dbReference type="Pfam" id="PF00512">
    <property type="entry name" value="HisKA"/>
    <property type="match status" value="1"/>
</dbReference>
<keyword evidence="7" id="KW-0472">Membrane</keyword>
<dbReference type="InterPro" id="IPR003661">
    <property type="entry name" value="HisK_dim/P_dom"/>
</dbReference>
<dbReference type="InterPro" id="IPR005467">
    <property type="entry name" value="His_kinase_dom"/>
</dbReference>
<feature type="transmembrane region" description="Helical" evidence="7">
    <location>
        <begin position="146"/>
        <end position="166"/>
    </location>
</feature>
<dbReference type="PRINTS" id="PR00344">
    <property type="entry name" value="BCTRLSENSOR"/>
</dbReference>
<evidence type="ECO:0000256" key="3">
    <source>
        <dbReference type="ARBA" id="ARBA00022553"/>
    </source>
</evidence>
<dbReference type="InterPro" id="IPR003594">
    <property type="entry name" value="HATPase_dom"/>
</dbReference>
<keyword evidence="7" id="KW-1133">Transmembrane helix</keyword>
<dbReference type="Pfam" id="PF02518">
    <property type="entry name" value="HATPase_c"/>
    <property type="match status" value="1"/>
</dbReference>
<evidence type="ECO:0000259" key="8">
    <source>
        <dbReference type="PROSITE" id="PS50109"/>
    </source>
</evidence>
<keyword evidence="7" id="KW-0812">Transmembrane</keyword>
<dbReference type="InterPro" id="IPR031621">
    <property type="entry name" value="HisKA_7TM"/>
</dbReference>
<dbReference type="EMBL" id="RKLT01000023">
    <property type="protein sequence ID" value="MBX0297624.1"/>
    <property type="molecule type" value="Genomic_DNA"/>
</dbReference>
<dbReference type="EC" id="2.7.13.3" evidence="2"/>
<dbReference type="InterPro" id="IPR036097">
    <property type="entry name" value="HisK_dim/P_sf"/>
</dbReference>
<feature type="transmembrane region" description="Helical" evidence="7">
    <location>
        <begin position="38"/>
        <end position="64"/>
    </location>
</feature>
<evidence type="ECO:0000256" key="1">
    <source>
        <dbReference type="ARBA" id="ARBA00000085"/>
    </source>
</evidence>